<evidence type="ECO:0000256" key="2">
    <source>
        <dbReference type="SAM" id="Phobius"/>
    </source>
</evidence>
<keyword evidence="2" id="KW-0812">Transmembrane</keyword>
<keyword evidence="2" id="KW-1133">Transmembrane helix</keyword>
<proteinExistence type="predicted"/>
<name>A0A4S2MKV8_9PEZI</name>
<reference evidence="3 4" key="1">
    <citation type="submission" date="2019-04" db="EMBL/GenBank/DDBJ databases">
        <title>Comparative genomics and transcriptomics to analyze fruiting body development in filamentous ascomycetes.</title>
        <authorList>
            <consortium name="DOE Joint Genome Institute"/>
            <person name="Lutkenhaus R."/>
            <person name="Traeger S."/>
            <person name="Breuer J."/>
            <person name="Kuo A."/>
            <person name="Lipzen A."/>
            <person name="Pangilinan J."/>
            <person name="Dilworth D."/>
            <person name="Sandor L."/>
            <person name="Poggeler S."/>
            <person name="Barry K."/>
            <person name="Grigoriev I.V."/>
            <person name="Nowrousian M."/>
        </authorList>
    </citation>
    <scope>NUCLEOTIDE SEQUENCE [LARGE SCALE GENOMIC DNA]</scope>
    <source>
        <strain evidence="3 4">CBS 389.68</strain>
    </source>
</reference>
<sequence>MPAIVSPNFGMLGKRALEVEKDPLLEALAAVSAGLSIIPRDEESAMNEPETESHFTLSLDTAKTETHQLDPVPAESTPEQVQQIAGLTVPQFALAISVACVIVFLVALITVVICLRRHQKRNAGLFSPSTSSVSSFLSPSVFPDSGSSTDVDDSEDLDMADKKRRILDSLSSGDEASTQESWCEKTGMGIKLRSDPSVKGGTIRVPSPMRFPFHRGRSLSGDTIISHMEDDGIRRKAMDITTPPRAQIPLHQPHQKSCSLLLAYGIAQPLPLPRSRARVVDLEKALPENINEQRTSETVQWRGAWGKGWDDSTACSNAMAGMTQSRGMNILAGSTPFLLFAFNDMDAIGVAIGLQYYSSTPVSKVTKLLRRPRVLTQISVTSFTRSRLSSTGFGTGNTVLKELFHPSNLMREITNEIVLSPVP</sequence>
<evidence type="ECO:0000256" key="1">
    <source>
        <dbReference type="SAM" id="MobiDB-lite"/>
    </source>
</evidence>
<feature type="transmembrane region" description="Helical" evidence="2">
    <location>
        <begin position="92"/>
        <end position="115"/>
    </location>
</feature>
<dbReference type="InParanoid" id="A0A4S2MKV8"/>
<organism evidence="3 4">
    <name type="scientific">Ascodesmis nigricans</name>
    <dbReference type="NCBI Taxonomy" id="341454"/>
    <lineage>
        <taxon>Eukaryota</taxon>
        <taxon>Fungi</taxon>
        <taxon>Dikarya</taxon>
        <taxon>Ascomycota</taxon>
        <taxon>Pezizomycotina</taxon>
        <taxon>Pezizomycetes</taxon>
        <taxon>Pezizales</taxon>
        <taxon>Ascodesmidaceae</taxon>
        <taxon>Ascodesmis</taxon>
    </lineage>
</organism>
<evidence type="ECO:0000313" key="3">
    <source>
        <dbReference type="EMBL" id="TGZ77610.1"/>
    </source>
</evidence>
<feature type="region of interest" description="Disordered" evidence="1">
    <location>
        <begin position="126"/>
        <end position="158"/>
    </location>
</feature>
<dbReference type="AlphaFoldDB" id="A0A4S2MKV8"/>
<protein>
    <submittedName>
        <fullName evidence="3">Uncharacterized protein</fullName>
    </submittedName>
</protein>
<keyword evidence="4" id="KW-1185">Reference proteome</keyword>
<feature type="compositionally biased region" description="Low complexity" evidence="1">
    <location>
        <begin position="126"/>
        <end position="145"/>
    </location>
</feature>
<keyword evidence="2" id="KW-0472">Membrane</keyword>
<dbReference type="EMBL" id="ML220151">
    <property type="protein sequence ID" value="TGZ77610.1"/>
    <property type="molecule type" value="Genomic_DNA"/>
</dbReference>
<accession>A0A4S2MKV8</accession>
<dbReference type="Proteomes" id="UP000298138">
    <property type="component" value="Unassembled WGS sequence"/>
</dbReference>
<evidence type="ECO:0000313" key="4">
    <source>
        <dbReference type="Proteomes" id="UP000298138"/>
    </source>
</evidence>
<gene>
    <name evidence="3" type="ORF">EX30DRAFT_351725</name>
</gene>